<dbReference type="Pfam" id="PF01471">
    <property type="entry name" value="PG_binding_1"/>
    <property type="match status" value="1"/>
</dbReference>
<gene>
    <name evidence="2" type="ORF">FJY75_03065</name>
</gene>
<comment type="caution">
    <text evidence="2">The sequence shown here is derived from an EMBL/GenBank/DDBJ whole genome shotgun (WGS) entry which is preliminary data.</text>
</comment>
<organism evidence="2 3">
    <name type="scientific">Eiseniibacteriota bacterium</name>
    <dbReference type="NCBI Taxonomy" id="2212470"/>
    <lineage>
        <taxon>Bacteria</taxon>
        <taxon>Candidatus Eiseniibacteriota</taxon>
    </lineage>
</organism>
<sequence length="492" mass="51539">MPGAGPLSPILRRAIDALELGDREVARAALTALLDGDPTDTAGLYLLARLDAQGGRWEEAMARYHLLLTSDEPRPGRDWSRLIAARWVRARAERDAARVRSALLRETPPPPVAGRWLVPPLEPLLVAEETPQARADAAALGAAAAEWLIRALNPPGDALLPSLQEALLLRRGQVAFSGAAPESPDAGVPPVSTVEGVAHRLAFLEPAGPPPWAPAADKPARYLSAQHGAGATREIADAVAHFQGEQGLAPTGVVDAETRRLLERAFREARARRTLRARLLPGDDPQLVAARLTGAELTLAGTIEPLAEGGWRWEAAWIAAADGTVRGQPVSGTLSRRLFGESWARMIAAVAGALPAGPPPGRPLLPEEEIPACEGAIHYGRALLALHAGETEAAAGLFALADRAGAGTAAGWFAQAWGLEGDAQAGLEARLLEEALRGPRGVGGDRLRLAGGLLAGDLLSGIGSARAPAIEQRAGLSALPDRGWLRVSGRLE</sequence>
<feature type="domain" description="Peptidoglycan binding-like" evidence="1">
    <location>
        <begin position="235"/>
        <end position="262"/>
    </location>
</feature>
<name>A0A937XAG5_UNCEI</name>
<dbReference type="InterPro" id="IPR011990">
    <property type="entry name" value="TPR-like_helical_dom_sf"/>
</dbReference>
<dbReference type="EMBL" id="VGIY01000044">
    <property type="protein sequence ID" value="MBM3316812.1"/>
    <property type="molecule type" value="Genomic_DNA"/>
</dbReference>
<proteinExistence type="predicted"/>
<dbReference type="SUPFAM" id="SSF48452">
    <property type="entry name" value="TPR-like"/>
    <property type="match status" value="1"/>
</dbReference>
<dbReference type="Proteomes" id="UP000748308">
    <property type="component" value="Unassembled WGS sequence"/>
</dbReference>
<evidence type="ECO:0000313" key="3">
    <source>
        <dbReference type="Proteomes" id="UP000748308"/>
    </source>
</evidence>
<evidence type="ECO:0000259" key="1">
    <source>
        <dbReference type="Pfam" id="PF01471"/>
    </source>
</evidence>
<dbReference type="InterPro" id="IPR002477">
    <property type="entry name" value="Peptidoglycan-bd-like"/>
</dbReference>
<evidence type="ECO:0000313" key="2">
    <source>
        <dbReference type="EMBL" id="MBM3316812.1"/>
    </source>
</evidence>
<accession>A0A937XAG5</accession>
<dbReference type="Pfam" id="PF14559">
    <property type="entry name" value="TPR_19"/>
    <property type="match status" value="1"/>
</dbReference>
<protein>
    <submittedName>
        <fullName evidence="2">Peptidoglycan-binding protein</fullName>
    </submittedName>
</protein>
<reference evidence="2" key="1">
    <citation type="submission" date="2019-03" db="EMBL/GenBank/DDBJ databases">
        <title>Lake Tanganyika Metagenome-Assembled Genomes (MAGs).</title>
        <authorList>
            <person name="Tran P."/>
        </authorList>
    </citation>
    <scope>NUCLEOTIDE SEQUENCE</scope>
    <source>
        <strain evidence="2">M_DeepCast_400m_m2_100</strain>
    </source>
</reference>
<dbReference type="Gene3D" id="1.25.40.10">
    <property type="entry name" value="Tetratricopeptide repeat domain"/>
    <property type="match status" value="1"/>
</dbReference>
<dbReference type="AlphaFoldDB" id="A0A937XAG5"/>